<name>A0A1T5A6F5_9SPHN</name>
<reference evidence="3" key="1">
    <citation type="submission" date="2017-02" db="EMBL/GenBank/DDBJ databases">
        <authorList>
            <person name="Varghese N."/>
            <person name="Submissions S."/>
        </authorList>
    </citation>
    <scope>NUCLEOTIDE SEQUENCE [LARGE SCALE GENOMIC DNA]</scope>
    <source>
        <strain evidence="3">R11H</strain>
    </source>
</reference>
<sequence length="254" mass="26251">MFCPDARMRRLGLAAAAVMAVAVAGAAAAQSMVVRSTGPSASKYPTGTKLKASDKVTLVAGDRVVLIQGGKTRTLSGPGSYNAGGTVQASQSTGATVARMLASGPQGRARGGFTRGDAASPPLAEIRAPNLWLLDYREGGTFCVADPATLLLWRPHMGSDELLKIEQGERSETVAFVAGANFRKWPTETIPVQYGVDYRLSGAGLPAPVSIRFAPLEAMPESADGAATMLVAKGCQPQLDRLVDAMSESDAAGG</sequence>
<proteinExistence type="predicted"/>
<dbReference type="OrthoDB" id="8060097at2"/>
<keyword evidence="3" id="KW-1185">Reference proteome</keyword>
<evidence type="ECO:0000313" key="3">
    <source>
        <dbReference type="Proteomes" id="UP000190044"/>
    </source>
</evidence>
<evidence type="ECO:0000313" key="2">
    <source>
        <dbReference type="EMBL" id="SKB30439.1"/>
    </source>
</evidence>
<feature type="signal peptide" evidence="1">
    <location>
        <begin position="1"/>
        <end position="29"/>
    </location>
</feature>
<dbReference type="Proteomes" id="UP000190044">
    <property type="component" value="Unassembled WGS sequence"/>
</dbReference>
<dbReference type="AlphaFoldDB" id="A0A1T5A6F5"/>
<evidence type="ECO:0000256" key="1">
    <source>
        <dbReference type="SAM" id="SignalP"/>
    </source>
</evidence>
<keyword evidence="1" id="KW-0732">Signal</keyword>
<feature type="chain" id="PRO_5012459422" evidence="1">
    <location>
        <begin position="30"/>
        <end position="254"/>
    </location>
</feature>
<dbReference type="RefSeq" id="WP_079637151.1">
    <property type="nucleotide sequence ID" value="NZ_FUYP01000002.1"/>
</dbReference>
<accession>A0A1T5A6F5</accession>
<organism evidence="2 3">
    <name type="scientific">Sphingopyxis flava</name>
    <dbReference type="NCBI Taxonomy" id="1507287"/>
    <lineage>
        <taxon>Bacteria</taxon>
        <taxon>Pseudomonadati</taxon>
        <taxon>Pseudomonadota</taxon>
        <taxon>Alphaproteobacteria</taxon>
        <taxon>Sphingomonadales</taxon>
        <taxon>Sphingomonadaceae</taxon>
        <taxon>Sphingopyxis</taxon>
    </lineage>
</organism>
<protein>
    <submittedName>
        <fullName evidence="2">Uncharacterized protein</fullName>
    </submittedName>
</protein>
<dbReference type="EMBL" id="FUYP01000002">
    <property type="protein sequence ID" value="SKB30439.1"/>
    <property type="molecule type" value="Genomic_DNA"/>
</dbReference>
<gene>
    <name evidence="2" type="ORF">SAMN06295937_1002263</name>
</gene>